<dbReference type="PANTHER" id="PTHR11085">
    <property type="entry name" value="NAD-DEPENDENT PROTEIN DEACYLASE SIRTUIN-5, MITOCHONDRIAL-RELATED"/>
    <property type="match status" value="1"/>
</dbReference>
<dbReference type="Pfam" id="PF02146">
    <property type="entry name" value="SIR2"/>
    <property type="match status" value="1"/>
</dbReference>
<feature type="binding site" evidence="6">
    <location>
        <position position="269"/>
    </location>
    <ligand>
        <name>Zn(2+)</name>
        <dbReference type="ChEBI" id="CHEBI:29105"/>
    </ligand>
</feature>
<gene>
    <name evidence="8" type="ORF">PBRA_000852</name>
</gene>
<keyword evidence="2" id="KW-0808">Transferase</keyword>
<evidence type="ECO:0000256" key="2">
    <source>
        <dbReference type="ARBA" id="ARBA00022679"/>
    </source>
</evidence>
<dbReference type="GO" id="GO:0017136">
    <property type="term" value="F:histone deacetylase activity, NAD-dependent"/>
    <property type="evidence" value="ECO:0007669"/>
    <property type="project" value="TreeGrafter"/>
</dbReference>
<feature type="binding site" evidence="6">
    <location>
        <position position="245"/>
    </location>
    <ligand>
        <name>Zn(2+)</name>
        <dbReference type="ChEBI" id="CHEBI:29105"/>
    </ligand>
</feature>
<keyword evidence="5" id="KW-0520">NAD</keyword>
<dbReference type="GO" id="GO:0070403">
    <property type="term" value="F:NAD+ binding"/>
    <property type="evidence" value="ECO:0007669"/>
    <property type="project" value="InterPro"/>
</dbReference>
<evidence type="ECO:0000256" key="5">
    <source>
        <dbReference type="ARBA" id="ARBA00023027"/>
    </source>
</evidence>
<dbReference type="Gene3D" id="3.30.1600.10">
    <property type="entry name" value="SIR2/SIRT2 'Small Domain"/>
    <property type="match status" value="1"/>
</dbReference>
<sequence>LPDAAQSVAGGDIAGTILNHLSEDEEDIDFSEADDQCSSGSVMSNAFDTATELLEWVQARQLSACDPGATLRSLLQHCTTRYIPDPVMWDVVRKLASMIAKTMIQARVKLNDVNTLDDACDLIRKSSNIIVLSGAGVSVSCGIPDFRSKNGIYARIKDEFGLPQPESMFDIRLFRENPDIFYSFAHELFPGSGRFQPSLTHHFISLLERRGKLLRNYSQNIDDLEHYACISKVYQCHGSFATASCVTCMHQVPGDQIGEAIIARRKPLCPMCHGESADESRLDPAFGVMKPDIVFFGEPLGQEFDNLLSTDLPKVDLVIVVGSSLVVHPVASVIGLLEPHIPIVLINREVVGHPHAFDIELLGDADRICSTLTSMLGDDWALPNASEPAAFQFHPPNRYVFPGAKLPDFKRMRGLTEDAVTEDAPARDDSAEVQ</sequence>
<organism evidence="8 9">
    <name type="scientific">Plasmodiophora brassicae</name>
    <name type="common">Clubroot disease agent</name>
    <dbReference type="NCBI Taxonomy" id="37360"/>
    <lineage>
        <taxon>Eukaryota</taxon>
        <taxon>Sar</taxon>
        <taxon>Rhizaria</taxon>
        <taxon>Endomyxa</taxon>
        <taxon>Phytomyxea</taxon>
        <taxon>Plasmodiophorida</taxon>
        <taxon>Plasmodiophoridae</taxon>
        <taxon>Plasmodiophora</taxon>
    </lineage>
</organism>
<comment type="cofactor">
    <cofactor evidence="1">
        <name>Zn(2+)</name>
        <dbReference type="ChEBI" id="CHEBI:29105"/>
    </cofactor>
</comment>
<dbReference type="STRING" id="37360.A0A0G4IQM3"/>
<reference evidence="8 9" key="1">
    <citation type="submission" date="2015-02" db="EMBL/GenBank/DDBJ databases">
        <authorList>
            <person name="Chooi Y.-H."/>
        </authorList>
    </citation>
    <scope>NUCLEOTIDE SEQUENCE [LARGE SCALE GENOMIC DNA]</scope>
    <source>
        <strain evidence="8">E3</strain>
    </source>
</reference>
<dbReference type="OrthoDB" id="420264at2759"/>
<dbReference type="InterPro" id="IPR029035">
    <property type="entry name" value="DHS-like_NAD/FAD-binding_dom"/>
</dbReference>
<dbReference type="SUPFAM" id="SSF52467">
    <property type="entry name" value="DHS-like NAD/FAD-binding domain"/>
    <property type="match status" value="1"/>
</dbReference>
<accession>A0A0G4IQM3</accession>
<dbReference type="InterPro" id="IPR026590">
    <property type="entry name" value="Ssirtuin_cat_dom"/>
</dbReference>
<evidence type="ECO:0000256" key="4">
    <source>
        <dbReference type="ARBA" id="ARBA00022833"/>
    </source>
</evidence>
<feature type="binding site" evidence="6">
    <location>
        <position position="272"/>
    </location>
    <ligand>
        <name>Zn(2+)</name>
        <dbReference type="ChEBI" id="CHEBI:29105"/>
    </ligand>
</feature>
<proteinExistence type="predicted"/>
<dbReference type="InterPro" id="IPR026591">
    <property type="entry name" value="Sirtuin_cat_small_dom_sf"/>
</dbReference>
<evidence type="ECO:0000256" key="3">
    <source>
        <dbReference type="ARBA" id="ARBA00022723"/>
    </source>
</evidence>
<dbReference type="PANTHER" id="PTHR11085:SF9">
    <property type="entry name" value="NAD-DEPENDENT PROTEIN DEACETYLASE SIRTUIN-1"/>
    <property type="match status" value="1"/>
</dbReference>
<dbReference type="AlphaFoldDB" id="A0A0G4IQM3"/>
<evidence type="ECO:0000313" key="9">
    <source>
        <dbReference type="Proteomes" id="UP000039324"/>
    </source>
</evidence>
<dbReference type="EMBL" id="CDSF01000079">
    <property type="protein sequence ID" value="CEO97507.1"/>
    <property type="molecule type" value="Genomic_DNA"/>
</dbReference>
<dbReference type="InterPro" id="IPR050134">
    <property type="entry name" value="NAD-dep_sirtuin_deacylases"/>
</dbReference>
<evidence type="ECO:0000256" key="1">
    <source>
        <dbReference type="ARBA" id="ARBA00001947"/>
    </source>
</evidence>
<dbReference type="GO" id="GO:0005634">
    <property type="term" value="C:nucleus"/>
    <property type="evidence" value="ECO:0007669"/>
    <property type="project" value="TreeGrafter"/>
</dbReference>
<keyword evidence="3 6" id="KW-0479">Metal-binding</keyword>
<dbReference type="InterPro" id="IPR003000">
    <property type="entry name" value="Sirtuin"/>
</dbReference>
<evidence type="ECO:0000256" key="6">
    <source>
        <dbReference type="PROSITE-ProRule" id="PRU00236"/>
    </source>
</evidence>
<feature type="active site" description="Proton acceptor" evidence="6">
    <location>
        <position position="237"/>
    </location>
</feature>
<feature type="non-terminal residue" evidence="8">
    <location>
        <position position="1"/>
    </location>
</feature>
<dbReference type="Gene3D" id="3.40.50.1220">
    <property type="entry name" value="TPP-binding domain"/>
    <property type="match status" value="1"/>
</dbReference>
<evidence type="ECO:0000259" key="7">
    <source>
        <dbReference type="PROSITE" id="PS50305"/>
    </source>
</evidence>
<feature type="domain" description="Deacetylase sirtuin-type" evidence="7">
    <location>
        <begin position="109"/>
        <end position="381"/>
    </location>
</feature>
<dbReference type="OMA" id="IAMESEH"/>
<dbReference type="GO" id="GO:0046872">
    <property type="term" value="F:metal ion binding"/>
    <property type="evidence" value="ECO:0007669"/>
    <property type="project" value="UniProtKB-KW"/>
</dbReference>
<dbReference type="Proteomes" id="UP000039324">
    <property type="component" value="Unassembled WGS sequence"/>
</dbReference>
<protein>
    <recommendedName>
        <fullName evidence="7">Deacetylase sirtuin-type domain-containing protein</fullName>
    </recommendedName>
</protein>
<evidence type="ECO:0000313" key="8">
    <source>
        <dbReference type="EMBL" id="CEO97507.1"/>
    </source>
</evidence>
<keyword evidence="9" id="KW-1185">Reference proteome</keyword>
<keyword evidence="4 6" id="KW-0862">Zinc</keyword>
<dbReference type="PROSITE" id="PS50305">
    <property type="entry name" value="SIRTUIN"/>
    <property type="match status" value="1"/>
</dbReference>
<feature type="binding site" evidence="6">
    <location>
        <position position="248"/>
    </location>
    <ligand>
        <name>Zn(2+)</name>
        <dbReference type="ChEBI" id="CHEBI:29105"/>
    </ligand>
</feature>
<name>A0A0G4IQM3_PLABS</name>